<dbReference type="PANTHER" id="PTHR10091:SF0">
    <property type="entry name" value="GALACTOSE MUTAROTASE"/>
    <property type="match status" value="1"/>
</dbReference>
<dbReference type="CDD" id="cd09022">
    <property type="entry name" value="Aldose_epim_Ec_YihR"/>
    <property type="match status" value="1"/>
</dbReference>
<dbReference type="InterPro" id="IPR014718">
    <property type="entry name" value="GH-type_carb-bd"/>
</dbReference>
<dbReference type="AlphaFoldDB" id="A0A1H2LZ83"/>
<dbReference type="InterPro" id="IPR037480">
    <property type="entry name" value="YihR-like"/>
</dbReference>
<dbReference type="InterPro" id="IPR008183">
    <property type="entry name" value="Aldose_1/G6P_1-epimerase"/>
</dbReference>
<organism evidence="1 2">
    <name type="scientific">Microlunatus sagamiharensis</name>
    <dbReference type="NCBI Taxonomy" id="546874"/>
    <lineage>
        <taxon>Bacteria</taxon>
        <taxon>Bacillati</taxon>
        <taxon>Actinomycetota</taxon>
        <taxon>Actinomycetes</taxon>
        <taxon>Propionibacteriales</taxon>
        <taxon>Propionibacteriaceae</taxon>
        <taxon>Microlunatus</taxon>
    </lineage>
</organism>
<proteinExistence type="predicted"/>
<dbReference type="GO" id="GO:0030246">
    <property type="term" value="F:carbohydrate binding"/>
    <property type="evidence" value="ECO:0007669"/>
    <property type="project" value="InterPro"/>
</dbReference>
<reference evidence="2" key="1">
    <citation type="submission" date="2016-10" db="EMBL/GenBank/DDBJ databases">
        <authorList>
            <person name="Varghese N."/>
            <person name="Submissions S."/>
        </authorList>
    </citation>
    <scope>NUCLEOTIDE SEQUENCE [LARGE SCALE GENOMIC DNA]</scope>
    <source>
        <strain evidence="2">DSM 21743</strain>
    </source>
</reference>
<accession>A0A1H2LZ83</accession>
<keyword evidence="2" id="KW-1185">Reference proteome</keyword>
<gene>
    <name evidence="1" type="ORF">SAMN04488544_1080</name>
</gene>
<dbReference type="EMBL" id="LT629799">
    <property type="protein sequence ID" value="SDU85941.1"/>
    <property type="molecule type" value="Genomic_DNA"/>
</dbReference>
<dbReference type="STRING" id="546874.SAMN04488544_1080"/>
<dbReference type="Proteomes" id="UP000198825">
    <property type="component" value="Chromosome I"/>
</dbReference>
<dbReference type="SUPFAM" id="SSF74650">
    <property type="entry name" value="Galactose mutarotase-like"/>
    <property type="match status" value="1"/>
</dbReference>
<dbReference type="GO" id="GO:0006006">
    <property type="term" value="P:glucose metabolic process"/>
    <property type="evidence" value="ECO:0007669"/>
    <property type="project" value="TreeGrafter"/>
</dbReference>
<protein>
    <submittedName>
        <fullName evidence="1">Aldose 1-epimerase</fullName>
    </submittedName>
</protein>
<dbReference type="PANTHER" id="PTHR10091">
    <property type="entry name" value="ALDOSE-1-EPIMERASE"/>
    <property type="match status" value="1"/>
</dbReference>
<dbReference type="OrthoDB" id="4739604at2"/>
<sequence>MTPSAASSPTGTQHDITLGEQSATVTQLGAGMRRYAVAGRDVVKGYGADEPVSGGRGQQLIPWPNRIRDGRYPWAGATQQLWLSEPPRHNASHGLARYVPWSVVEHEDAQVVLELTIFSQPGWPGVLHARLTYALADDGLHVTLEATNVGRTEVPFGYGAHPYLTVGEERVDEVEVTLPAASRLEVDDRMLPVAVSPVEGSGLDLREPSLVGDRVLDTAYTDLARDADGGWSVRLRRGDRTAELWADSSFAWAQVFTGEKRRDVGLAVEPMTCGPDAFNPGPTHDGMLTLAPRETLRFRWGIRGS</sequence>
<dbReference type="Gene3D" id="2.70.98.10">
    <property type="match status" value="1"/>
</dbReference>
<evidence type="ECO:0000313" key="1">
    <source>
        <dbReference type="EMBL" id="SDU85941.1"/>
    </source>
</evidence>
<name>A0A1H2LZ83_9ACTN</name>
<dbReference type="Pfam" id="PF01263">
    <property type="entry name" value="Aldose_epim"/>
    <property type="match status" value="1"/>
</dbReference>
<evidence type="ECO:0000313" key="2">
    <source>
        <dbReference type="Proteomes" id="UP000198825"/>
    </source>
</evidence>
<dbReference type="InterPro" id="IPR011013">
    <property type="entry name" value="Gal_mutarotase_sf_dom"/>
</dbReference>
<dbReference type="GO" id="GO:0033499">
    <property type="term" value="P:galactose catabolic process via UDP-galactose, Leloir pathway"/>
    <property type="evidence" value="ECO:0007669"/>
    <property type="project" value="TreeGrafter"/>
</dbReference>
<dbReference type="RefSeq" id="WP_157719787.1">
    <property type="nucleotide sequence ID" value="NZ_LT629799.1"/>
</dbReference>
<dbReference type="GO" id="GO:0004034">
    <property type="term" value="F:aldose 1-epimerase activity"/>
    <property type="evidence" value="ECO:0007669"/>
    <property type="project" value="TreeGrafter"/>
</dbReference>